<dbReference type="AlphaFoldDB" id="A0A1V0BHG7"/>
<dbReference type="EMBL" id="CP020121">
    <property type="protein sequence ID" value="AQZ99331.1"/>
    <property type="molecule type" value="Genomic_DNA"/>
</dbReference>
<organism evidence="2 3">
    <name type="scientific">Comamonas kerstersii</name>
    <dbReference type="NCBI Taxonomy" id="225992"/>
    <lineage>
        <taxon>Bacteria</taxon>
        <taxon>Pseudomonadati</taxon>
        <taxon>Pseudomonadota</taxon>
        <taxon>Betaproteobacteria</taxon>
        <taxon>Burkholderiales</taxon>
        <taxon>Comamonadaceae</taxon>
        <taxon>Comamonas</taxon>
    </lineage>
</organism>
<feature type="domain" description="Putative DnaT-like" evidence="1">
    <location>
        <begin position="61"/>
        <end position="138"/>
    </location>
</feature>
<protein>
    <recommendedName>
        <fullName evidence="1">Putative DnaT-like domain-containing protein</fullName>
    </recommendedName>
</protein>
<gene>
    <name evidence="2" type="ORF">B5M06_14810</name>
</gene>
<dbReference type="RefSeq" id="WP_054067847.1">
    <property type="nucleotide sequence ID" value="NZ_CP020121.1"/>
</dbReference>
<name>A0A1V0BHG7_9BURK</name>
<proteinExistence type="predicted"/>
<dbReference type="Pfam" id="PF20557">
    <property type="entry name" value="DnaT_2"/>
    <property type="match status" value="2"/>
</dbReference>
<accession>A0A1V0BHG7</accession>
<evidence type="ECO:0000313" key="3">
    <source>
        <dbReference type="Proteomes" id="UP000242792"/>
    </source>
</evidence>
<dbReference type="Proteomes" id="UP000242792">
    <property type="component" value="Chromosome"/>
</dbReference>
<dbReference type="OrthoDB" id="9867at283"/>
<dbReference type="KEGG" id="cke:B5M06_14810"/>
<sequence>MALIVAPDEGFDSLVSLEDAAQYMADFGHVWTDDAAKGEVALRKATQFLLTSYSIKPECLDPVHTSVKAACCEAAARALKGDLVKDTDGRVKTSQTVGPITTTWAEGVQGGKTSYPVIDALLKGLTEGNALGVKLVRG</sequence>
<dbReference type="GeneID" id="83040581"/>
<reference evidence="2 3" key="1">
    <citation type="submission" date="2017-03" db="EMBL/GenBank/DDBJ databases">
        <title>Rapid Whole Genome Sequencing of Comamonas kerstersii Causing Continuous ambulatory Peritoneal Dialysis-Associated Peritonitis.</title>
        <authorList>
            <person name="Zheng B."/>
        </authorList>
    </citation>
    <scope>NUCLEOTIDE SEQUENCE [LARGE SCALE GENOMIC DNA]</scope>
    <source>
        <strain evidence="2 3">8943</strain>
    </source>
</reference>
<dbReference type="InterPro" id="IPR046787">
    <property type="entry name" value="DnaT_2"/>
</dbReference>
<evidence type="ECO:0000313" key="2">
    <source>
        <dbReference type="EMBL" id="AQZ99331.1"/>
    </source>
</evidence>
<evidence type="ECO:0000259" key="1">
    <source>
        <dbReference type="Pfam" id="PF20557"/>
    </source>
</evidence>
<feature type="domain" description="Putative DnaT-like" evidence="1">
    <location>
        <begin position="1"/>
        <end position="53"/>
    </location>
</feature>